<dbReference type="CDD" id="cd00609">
    <property type="entry name" value="AAT_like"/>
    <property type="match status" value="1"/>
</dbReference>
<dbReference type="Pfam" id="PF00155">
    <property type="entry name" value="Aminotran_1_2"/>
    <property type="match status" value="1"/>
</dbReference>
<comment type="similarity">
    <text evidence="1">In the C-terminal section; belongs to the class-I pyridoxal-phosphate-dependent aminotransferase family.</text>
</comment>
<evidence type="ECO:0000313" key="8">
    <source>
        <dbReference type="Proteomes" id="UP000434580"/>
    </source>
</evidence>
<proteinExistence type="inferred from homology"/>
<keyword evidence="3" id="KW-0805">Transcription regulation</keyword>
<dbReference type="SUPFAM" id="SSF53383">
    <property type="entry name" value="PLP-dependent transferases"/>
    <property type="match status" value="1"/>
</dbReference>
<accession>A0A5S9QNT4</accession>
<keyword evidence="4" id="KW-0238">DNA-binding</keyword>
<dbReference type="Gene3D" id="3.40.640.10">
    <property type="entry name" value="Type I PLP-dependent aspartate aminotransferase-like (Major domain)"/>
    <property type="match status" value="1"/>
</dbReference>
<dbReference type="EC" id="2.6.1.39" evidence="7"/>
<keyword evidence="2" id="KW-0663">Pyridoxal phosphate</keyword>
<reference evidence="7 8" key="1">
    <citation type="submission" date="2019-11" db="EMBL/GenBank/DDBJ databases">
        <authorList>
            <person name="Holert J."/>
        </authorList>
    </citation>
    <scope>NUCLEOTIDE SEQUENCE [LARGE SCALE GENOMIC DNA]</scope>
    <source>
        <strain evidence="7">BC5_2</strain>
    </source>
</reference>
<dbReference type="Gene3D" id="3.90.1150.10">
    <property type="entry name" value="Aspartate Aminotransferase, domain 1"/>
    <property type="match status" value="1"/>
</dbReference>
<sequence length="473" mass="52399">MATFIYHEIEKALRDEILSGQRAPGSKMPSIRELCKDRSVSKSTAIKAYQQLESELLIESRPRSGYYVCRKTEADGTQTNTTSLSDHDPVFVNFDEVLVDIMDRGAPFDILPGVPRTDDNDDLKRCMARAFRQQTSYETMYYDDPDGLPALRREIARHAQRGGGNLSQNDIVVTNGCQHALMIALMATAKAGDTVVVEAPAFYGVFQAIEALGLRCIEVPSLAECDSNLDLLETTIKRWQPTAFVCFPNFATPTGSIMPEATKAATVALCHNHDVAIIEDDIYGELYFGLSRPRTLYSYCDNGNVLLCSSFSKSLSRDLRIGWLMPGKHINAARRLKIASSISISQSVQKGIAQYMIEGHLQRWVGEKRSELSQRVAETQTLIASTLPMVASVSTPAGGLSLWVEFDQSVDTLMLYKRLHGSDISITPGGLFSVKQRFDHCIRLSFEHPWTTDRINALNVIGAEITALSIATD</sequence>
<organism evidence="7 8">
    <name type="scientific">BD1-7 clade bacterium</name>
    <dbReference type="NCBI Taxonomy" id="2029982"/>
    <lineage>
        <taxon>Bacteria</taxon>
        <taxon>Pseudomonadati</taxon>
        <taxon>Pseudomonadota</taxon>
        <taxon>Gammaproteobacteria</taxon>
        <taxon>Cellvibrionales</taxon>
        <taxon>Spongiibacteraceae</taxon>
        <taxon>BD1-7 clade</taxon>
    </lineage>
</organism>
<dbReference type="PANTHER" id="PTHR46577">
    <property type="entry name" value="HTH-TYPE TRANSCRIPTIONAL REGULATORY PROTEIN GABR"/>
    <property type="match status" value="1"/>
</dbReference>
<dbReference type="InterPro" id="IPR051446">
    <property type="entry name" value="HTH_trans_reg/aminotransferase"/>
</dbReference>
<evidence type="ECO:0000259" key="6">
    <source>
        <dbReference type="PROSITE" id="PS50949"/>
    </source>
</evidence>
<dbReference type="Gene3D" id="1.10.10.10">
    <property type="entry name" value="Winged helix-like DNA-binding domain superfamily/Winged helix DNA-binding domain"/>
    <property type="match status" value="1"/>
</dbReference>
<dbReference type="OrthoDB" id="9804020at2"/>
<dbReference type="GO" id="GO:0003677">
    <property type="term" value="F:DNA binding"/>
    <property type="evidence" value="ECO:0007669"/>
    <property type="project" value="UniProtKB-KW"/>
</dbReference>
<keyword evidence="7" id="KW-0032">Aminotransferase</keyword>
<dbReference type="Pfam" id="PF00392">
    <property type="entry name" value="GntR"/>
    <property type="match status" value="1"/>
</dbReference>
<dbReference type="GO" id="GO:0047536">
    <property type="term" value="F:2-aminoadipate transaminase activity"/>
    <property type="evidence" value="ECO:0007669"/>
    <property type="project" value="UniProtKB-EC"/>
</dbReference>
<name>A0A5S9QNT4_9GAMM</name>
<feature type="domain" description="HTH gntR-type" evidence="6">
    <location>
        <begin position="3"/>
        <end position="71"/>
    </location>
</feature>
<dbReference type="GO" id="GO:0003700">
    <property type="term" value="F:DNA-binding transcription factor activity"/>
    <property type="evidence" value="ECO:0007669"/>
    <property type="project" value="InterPro"/>
</dbReference>
<dbReference type="Proteomes" id="UP000434580">
    <property type="component" value="Unassembled WGS sequence"/>
</dbReference>
<dbReference type="InterPro" id="IPR000524">
    <property type="entry name" value="Tscrpt_reg_HTH_GntR"/>
</dbReference>
<dbReference type="PROSITE" id="PS50949">
    <property type="entry name" value="HTH_GNTR"/>
    <property type="match status" value="1"/>
</dbReference>
<dbReference type="InterPro" id="IPR015422">
    <property type="entry name" value="PyrdxlP-dep_Trfase_small"/>
</dbReference>
<keyword evidence="7" id="KW-0808">Transferase</keyword>
<dbReference type="SMART" id="SM00345">
    <property type="entry name" value="HTH_GNTR"/>
    <property type="match status" value="1"/>
</dbReference>
<protein>
    <submittedName>
        <fullName evidence="7">2-aminoadipate transaminase</fullName>
        <ecNumber evidence="7">2.6.1.39</ecNumber>
    </submittedName>
</protein>
<evidence type="ECO:0000256" key="4">
    <source>
        <dbReference type="ARBA" id="ARBA00023125"/>
    </source>
</evidence>
<evidence type="ECO:0000313" key="7">
    <source>
        <dbReference type="EMBL" id="CAA0120797.1"/>
    </source>
</evidence>
<dbReference type="CDD" id="cd07377">
    <property type="entry name" value="WHTH_GntR"/>
    <property type="match status" value="1"/>
</dbReference>
<evidence type="ECO:0000256" key="2">
    <source>
        <dbReference type="ARBA" id="ARBA00022898"/>
    </source>
</evidence>
<dbReference type="PANTHER" id="PTHR46577:SF2">
    <property type="entry name" value="TRANSCRIPTIONAL REGULATORY PROTEIN"/>
    <property type="match status" value="1"/>
</dbReference>
<dbReference type="InterPro" id="IPR036388">
    <property type="entry name" value="WH-like_DNA-bd_sf"/>
</dbReference>
<dbReference type="InterPro" id="IPR036390">
    <property type="entry name" value="WH_DNA-bd_sf"/>
</dbReference>
<gene>
    <name evidence="7" type="primary">lysN</name>
    <name evidence="7" type="ORF">DPBNPPHM_02612</name>
</gene>
<dbReference type="GO" id="GO:0030170">
    <property type="term" value="F:pyridoxal phosphate binding"/>
    <property type="evidence" value="ECO:0007669"/>
    <property type="project" value="InterPro"/>
</dbReference>
<evidence type="ECO:0000256" key="1">
    <source>
        <dbReference type="ARBA" id="ARBA00005384"/>
    </source>
</evidence>
<keyword evidence="5" id="KW-0804">Transcription</keyword>
<dbReference type="InterPro" id="IPR015421">
    <property type="entry name" value="PyrdxlP-dep_Trfase_major"/>
</dbReference>
<evidence type="ECO:0000256" key="5">
    <source>
        <dbReference type="ARBA" id="ARBA00023163"/>
    </source>
</evidence>
<dbReference type="SUPFAM" id="SSF46785">
    <property type="entry name" value="Winged helix' DNA-binding domain"/>
    <property type="match status" value="1"/>
</dbReference>
<dbReference type="EMBL" id="CACSII010000021">
    <property type="protein sequence ID" value="CAA0120797.1"/>
    <property type="molecule type" value="Genomic_DNA"/>
</dbReference>
<dbReference type="AlphaFoldDB" id="A0A5S9QNT4"/>
<evidence type="ECO:0000256" key="3">
    <source>
        <dbReference type="ARBA" id="ARBA00023015"/>
    </source>
</evidence>
<dbReference type="InterPro" id="IPR004839">
    <property type="entry name" value="Aminotransferase_I/II_large"/>
</dbReference>
<dbReference type="InterPro" id="IPR015424">
    <property type="entry name" value="PyrdxlP-dep_Trfase"/>
</dbReference>